<name>A0AA39ZVH8_9PEZI</name>
<sequence length="545" mass="60846">MYVPKSAPSPSTVRPLPSAPDRMQFWTGLLPRAMESFKKQRPVEPKGRPDSGQSIRSLTSWEQVHERIRTNRQGYDNPQGRVGTLKRGIRSVMDKSQSLRGVVNCIPDNDYLAPVVGTLGIILDAAKKATSLRQEVAAGLDSLEKHFEDIEAFLMTFPNDENIVNGSVMFLSSMLKAIEDVIGYYMRNTMSKAVAALIQQDDYQASLTASLEEMTSSGQALLKEAEKSNFWQTRKTWEATEENSGKLDQMNMQKLHQVNIHLTAQVTYYRERTPSPSRSPVLATHYTQSTPSIQREILEAELHRVTSGVRESQSIIDNVMQCRERLPRTEREAAERVVTAAKFREWLASPVSRELLIHGNFQGTQYTSSSSSSAGGRAGKGVGNHPEAPSSCGGYMIRSLLAQLLAQHRFNIEQIPTRQHAASAQTSDIHYLLNLFTALIAQLARSGRTVFCLIDGIKYYEREEYLEDMSLVLRCLLDTRENSTEAGGMAFKLLITSPSPTTIVRQAFHPDDVLSLGAVQPSGQGLSPERLRRQLGWQDEIEASE</sequence>
<evidence type="ECO:0000313" key="2">
    <source>
        <dbReference type="EMBL" id="KAK0704491.1"/>
    </source>
</evidence>
<dbReference type="AlphaFoldDB" id="A0AA39ZVH8"/>
<evidence type="ECO:0000256" key="1">
    <source>
        <dbReference type="SAM" id="MobiDB-lite"/>
    </source>
</evidence>
<dbReference type="Proteomes" id="UP001172102">
    <property type="component" value="Unassembled WGS sequence"/>
</dbReference>
<feature type="compositionally biased region" description="Basic and acidic residues" evidence="1">
    <location>
        <begin position="37"/>
        <end position="49"/>
    </location>
</feature>
<evidence type="ECO:0000313" key="3">
    <source>
        <dbReference type="Proteomes" id="UP001172102"/>
    </source>
</evidence>
<keyword evidence="3" id="KW-1185">Reference proteome</keyword>
<dbReference type="EMBL" id="JAUKUA010000007">
    <property type="protein sequence ID" value="KAK0704491.1"/>
    <property type="molecule type" value="Genomic_DNA"/>
</dbReference>
<organism evidence="2 3">
    <name type="scientific">Lasiosphaeris hirsuta</name>
    <dbReference type="NCBI Taxonomy" id="260670"/>
    <lineage>
        <taxon>Eukaryota</taxon>
        <taxon>Fungi</taxon>
        <taxon>Dikarya</taxon>
        <taxon>Ascomycota</taxon>
        <taxon>Pezizomycotina</taxon>
        <taxon>Sordariomycetes</taxon>
        <taxon>Sordariomycetidae</taxon>
        <taxon>Sordariales</taxon>
        <taxon>Lasiosphaeriaceae</taxon>
        <taxon>Lasiosphaeris</taxon>
    </lineage>
</organism>
<feature type="region of interest" description="Disordered" evidence="1">
    <location>
        <begin position="37"/>
        <end position="58"/>
    </location>
</feature>
<dbReference type="PANTHER" id="PTHR40619:SF3">
    <property type="entry name" value="FUNGAL STAND N-TERMINAL GOODBYE DOMAIN-CONTAINING PROTEIN"/>
    <property type="match status" value="1"/>
</dbReference>
<evidence type="ECO:0008006" key="4">
    <source>
        <dbReference type="Google" id="ProtNLM"/>
    </source>
</evidence>
<protein>
    <recommendedName>
        <fullName evidence="4">Fungal STAND N-terminal Goodbye domain-containing protein</fullName>
    </recommendedName>
</protein>
<gene>
    <name evidence="2" type="ORF">B0H67DRAFT_497390</name>
</gene>
<dbReference type="PANTHER" id="PTHR40619">
    <property type="entry name" value="FUNGAL STAND N-TERMINAL GOODBYE DOMAIN-CONTAINING PROTEIN"/>
    <property type="match status" value="1"/>
</dbReference>
<feature type="region of interest" description="Disordered" evidence="1">
    <location>
        <begin position="365"/>
        <end position="386"/>
    </location>
</feature>
<comment type="caution">
    <text evidence="2">The sequence shown here is derived from an EMBL/GenBank/DDBJ whole genome shotgun (WGS) entry which is preliminary data.</text>
</comment>
<reference evidence="2" key="1">
    <citation type="submission" date="2023-06" db="EMBL/GenBank/DDBJ databases">
        <title>Genome-scale phylogeny and comparative genomics of the fungal order Sordariales.</title>
        <authorList>
            <consortium name="Lawrence Berkeley National Laboratory"/>
            <person name="Hensen N."/>
            <person name="Bonometti L."/>
            <person name="Westerberg I."/>
            <person name="Brannstrom I.O."/>
            <person name="Guillou S."/>
            <person name="Cros-Aarteil S."/>
            <person name="Calhoun S."/>
            <person name="Haridas S."/>
            <person name="Kuo A."/>
            <person name="Mondo S."/>
            <person name="Pangilinan J."/>
            <person name="Riley R."/>
            <person name="Labutti K."/>
            <person name="Andreopoulos B."/>
            <person name="Lipzen A."/>
            <person name="Chen C."/>
            <person name="Yanf M."/>
            <person name="Daum C."/>
            <person name="Ng V."/>
            <person name="Clum A."/>
            <person name="Steindorff A."/>
            <person name="Ohm R."/>
            <person name="Martin F."/>
            <person name="Silar P."/>
            <person name="Natvig D."/>
            <person name="Lalanne C."/>
            <person name="Gautier V."/>
            <person name="Ament-Velasquez S.L."/>
            <person name="Kruys A."/>
            <person name="Hutchinson M.I."/>
            <person name="Powell A.J."/>
            <person name="Barry K."/>
            <person name="Miller A.N."/>
            <person name="Grigoriev I.V."/>
            <person name="Debuchy R."/>
            <person name="Gladieux P."/>
            <person name="Thoren M.H."/>
            <person name="Johannesson H."/>
        </authorList>
    </citation>
    <scope>NUCLEOTIDE SEQUENCE</scope>
    <source>
        <strain evidence="2">SMH4607-1</strain>
    </source>
</reference>
<feature type="region of interest" description="Disordered" evidence="1">
    <location>
        <begin position="1"/>
        <end position="21"/>
    </location>
</feature>
<accession>A0AA39ZVH8</accession>
<proteinExistence type="predicted"/>